<gene>
    <name evidence="1" type="ORF">DPMN_067220</name>
</gene>
<organism evidence="1 2">
    <name type="scientific">Dreissena polymorpha</name>
    <name type="common">Zebra mussel</name>
    <name type="synonym">Mytilus polymorpha</name>
    <dbReference type="NCBI Taxonomy" id="45954"/>
    <lineage>
        <taxon>Eukaryota</taxon>
        <taxon>Metazoa</taxon>
        <taxon>Spiralia</taxon>
        <taxon>Lophotrochozoa</taxon>
        <taxon>Mollusca</taxon>
        <taxon>Bivalvia</taxon>
        <taxon>Autobranchia</taxon>
        <taxon>Heteroconchia</taxon>
        <taxon>Euheterodonta</taxon>
        <taxon>Imparidentia</taxon>
        <taxon>Neoheterodontei</taxon>
        <taxon>Myida</taxon>
        <taxon>Dreissenoidea</taxon>
        <taxon>Dreissenidae</taxon>
        <taxon>Dreissena</taxon>
    </lineage>
</organism>
<comment type="caution">
    <text evidence="1">The sequence shown here is derived from an EMBL/GenBank/DDBJ whole genome shotgun (WGS) entry which is preliminary data.</text>
</comment>
<name>A0A9D3Z0D2_DREPO</name>
<dbReference type="EMBL" id="JAIWYP010000014">
    <property type="protein sequence ID" value="KAH3707804.1"/>
    <property type="molecule type" value="Genomic_DNA"/>
</dbReference>
<dbReference type="Proteomes" id="UP000828390">
    <property type="component" value="Unassembled WGS sequence"/>
</dbReference>
<sequence>MPTITISDKIFTEWKAVLDSCKDLLQKSASILHANNIYLVRVLDAAFCAAIEVEKFELAAKYGARTLDPYRYENWFVLLLIDFDAYVTKTRPL</sequence>
<reference evidence="1" key="2">
    <citation type="submission" date="2020-11" db="EMBL/GenBank/DDBJ databases">
        <authorList>
            <person name="McCartney M.A."/>
            <person name="Auch B."/>
            <person name="Kono T."/>
            <person name="Mallez S."/>
            <person name="Becker A."/>
            <person name="Gohl D.M."/>
            <person name="Silverstein K.A.T."/>
            <person name="Koren S."/>
            <person name="Bechman K.B."/>
            <person name="Herman A."/>
            <person name="Abrahante J.E."/>
            <person name="Garbe J."/>
        </authorList>
    </citation>
    <scope>NUCLEOTIDE SEQUENCE</scope>
    <source>
        <strain evidence="1">Duluth1</strain>
        <tissue evidence="1">Whole animal</tissue>
    </source>
</reference>
<accession>A0A9D3Z0D2</accession>
<keyword evidence="2" id="KW-1185">Reference proteome</keyword>
<reference evidence="1" key="1">
    <citation type="journal article" date="2019" name="bioRxiv">
        <title>The Genome of the Zebra Mussel, Dreissena polymorpha: A Resource for Invasive Species Research.</title>
        <authorList>
            <person name="McCartney M.A."/>
            <person name="Auch B."/>
            <person name="Kono T."/>
            <person name="Mallez S."/>
            <person name="Zhang Y."/>
            <person name="Obille A."/>
            <person name="Becker A."/>
            <person name="Abrahante J.E."/>
            <person name="Garbe J."/>
            <person name="Badalamenti J.P."/>
            <person name="Herman A."/>
            <person name="Mangelson H."/>
            <person name="Liachko I."/>
            <person name="Sullivan S."/>
            <person name="Sone E.D."/>
            <person name="Koren S."/>
            <person name="Silverstein K.A.T."/>
            <person name="Beckman K.B."/>
            <person name="Gohl D.M."/>
        </authorList>
    </citation>
    <scope>NUCLEOTIDE SEQUENCE</scope>
    <source>
        <strain evidence="1">Duluth1</strain>
        <tissue evidence="1">Whole animal</tissue>
    </source>
</reference>
<dbReference type="AlphaFoldDB" id="A0A9D3Z0D2"/>
<protein>
    <submittedName>
        <fullName evidence="1">Uncharacterized protein</fullName>
    </submittedName>
</protein>
<evidence type="ECO:0000313" key="2">
    <source>
        <dbReference type="Proteomes" id="UP000828390"/>
    </source>
</evidence>
<proteinExistence type="predicted"/>
<dbReference type="Gene3D" id="1.25.40.970">
    <property type="match status" value="1"/>
</dbReference>
<evidence type="ECO:0000313" key="1">
    <source>
        <dbReference type="EMBL" id="KAH3707804.1"/>
    </source>
</evidence>